<dbReference type="RefSeq" id="WP_185904619.1">
    <property type="nucleotide sequence ID" value="NZ_JAASIO010000013.1"/>
</dbReference>
<keyword evidence="1" id="KW-0378">Hydrolase</keyword>
<protein>
    <submittedName>
        <fullName evidence="1">D-alanyl-D-alanine carboxypeptidase</fullName>
    </submittedName>
</protein>
<keyword evidence="2" id="KW-1185">Reference proteome</keyword>
<dbReference type="EMBL" id="JACMSE010000002">
    <property type="protein sequence ID" value="MBC2888681.1"/>
    <property type="molecule type" value="Genomic_DNA"/>
</dbReference>
<evidence type="ECO:0000313" key="2">
    <source>
        <dbReference type="Proteomes" id="UP000587396"/>
    </source>
</evidence>
<dbReference type="Proteomes" id="UP000587396">
    <property type="component" value="Unassembled WGS sequence"/>
</dbReference>
<gene>
    <name evidence="1" type="ORF">H7313_04870</name>
</gene>
<comment type="caution">
    <text evidence="1">The sequence shown here is derived from an EMBL/GenBank/DDBJ whole genome shotgun (WGS) entry which is preliminary data.</text>
</comment>
<keyword evidence="1" id="KW-0645">Protease</keyword>
<dbReference type="GO" id="GO:0004180">
    <property type="term" value="F:carboxypeptidase activity"/>
    <property type="evidence" value="ECO:0007669"/>
    <property type="project" value="UniProtKB-KW"/>
</dbReference>
<name>A0A842JDW4_9ACTN</name>
<proteinExistence type="predicted"/>
<accession>A0A842JDW4</accession>
<reference evidence="1 2" key="1">
    <citation type="submission" date="2020-08" db="EMBL/GenBank/DDBJ databases">
        <authorList>
            <person name="Liu C."/>
            <person name="Sun Q."/>
        </authorList>
    </citation>
    <scope>NUCLEOTIDE SEQUENCE [LARGE SCALE GENOMIC DNA]</scope>
    <source>
        <strain evidence="1 2">N22</strain>
    </source>
</reference>
<keyword evidence="1" id="KW-0121">Carboxypeptidase</keyword>
<organism evidence="1 2">
    <name type="scientific">Gordonibacter massiliensis</name>
    <name type="common">ex Traore et al. 2017</name>
    <dbReference type="NCBI Taxonomy" id="1841863"/>
    <lineage>
        <taxon>Bacteria</taxon>
        <taxon>Bacillati</taxon>
        <taxon>Actinomycetota</taxon>
        <taxon>Coriobacteriia</taxon>
        <taxon>Eggerthellales</taxon>
        <taxon>Eggerthellaceae</taxon>
        <taxon>Gordonibacter</taxon>
    </lineage>
</organism>
<dbReference type="AlphaFoldDB" id="A0A842JDW4"/>
<sequence>MSDQTPPRRTAAQRFQTLYVRTLLRLLPHLLSLFRHTSPRIRAEVDYLAPGYTFMLSVRGTNLTCVCARTAQGSFKRVPPRDVARDVEPGSGLDSADKNAATVDYVIDFRSLAYAFLCFSGGMTLQDALAQRAFSTRGPNNTGVALTYMFTALLKMFFGWRKAYRPSPSTTATS</sequence>
<evidence type="ECO:0000313" key="1">
    <source>
        <dbReference type="EMBL" id="MBC2888681.1"/>
    </source>
</evidence>